<dbReference type="EMBL" id="JACGWL010000570">
    <property type="protein sequence ID" value="KAK4383399.1"/>
    <property type="molecule type" value="Genomic_DNA"/>
</dbReference>
<accession>A0AAE1T7E6</accession>
<evidence type="ECO:0000313" key="2">
    <source>
        <dbReference type="Proteomes" id="UP001289374"/>
    </source>
</evidence>
<sequence length="108" mass="12246">MEVEYIAASEVSKEAVWMKNYIQELGAVPSIAEAVVIFFDNIGAIAQAKKPRSHHQSKHIVRRYHLLREMVERGDVRIDRVNLAENTEDPLTKPASQIAHMQHLGKMG</sequence>
<gene>
    <name evidence="1" type="ORF">Sango_2779700</name>
</gene>
<dbReference type="CDD" id="cd09272">
    <property type="entry name" value="RNase_HI_RT_Ty1"/>
    <property type="match status" value="1"/>
</dbReference>
<comment type="caution">
    <text evidence="1">The sequence shown here is derived from an EMBL/GenBank/DDBJ whole genome shotgun (WGS) entry which is preliminary data.</text>
</comment>
<reference evidence="1" key="1">
    <citation type="submission" date="2020-06" db="EMBL/GenBank/DDBJ databases">
        <authorList>
            <person name="Li T."/>
            <person name="Hu X."/>
            <person name="Zhang T."/>
            <person name="Song X."/>
            <person name="Zhang H."/>
            <person name="Dai N."/>
            <person name="Sheng W."/>
            <person name="Hou X."/>
            <person name="Wei L."/>
        </authorList>
    </citation>
    <scope>NUCLEOTIDE SEQUENCE</scope>
    <source>
        <strain evidence="1">K16</strain>
        <tissue evidence="1">Leaf</tissue>
    </source>
</reference>
<keyword evidence="2" id="KW-1185">Reference proteome</keyword>
<organism evidence="1 2">
    <name type="scientific">Sesamum angolense</name>
    <dbReference type="NCBI Taxonomy" id="2727404"/>
    <lineage>
        <taxon>Eukaryota</taxon>
        <taxon>Viridiplantae</taxon>
        <taxon>Streptophyta</taxon>
        <taxon>Embryophyta</taxon>
        <taxon>Tracheophyta</taxon>
        <taxon>Spermatophyta</taxon>
        <taxon>Magnoliopsida</taxon>
        <taxon>eudicotyledons</taxon>
        <taxon>Gunneridae</taxon>
        <taxon>Pentapetalae</taxon>
        <taxon>asterids</taxon>
        <taxon>lamiids</taxon>
        <taxon>Lamiales</taxon>
        <taxon>Pedaliaceae</taxon>
        <taxon>Sesamum</taxon>
    </lineage>
</organism>
<dbReference type="Proteomes" id="UP001289374">
    <property type="component" value="Unassembled WGS sequence"/>
</dbReference>
<proteinExistence type="predicted"/>
<protein>
    <submittedName>
        <fullName evidence="1">Uncharacterized protein</fullName>
    </submittedName>
</protein>
<dbReference type="AlphaFoldDB" id="A0AAE1T7E6"/>
<name>A0AAE1T7E6_9LAMI</name>
<evidence type="ECO:0000313" key="1">
    <source>
        <dbReference type="EMBL" id="KAK4383399.1"/>
    </source>
</evidence>
<reference evidence="1" key="2">
    <citation type="journal article" date="2024" name="Plant">
        <title>Genomic evolution and insights into agronomic trait innovations of Sesamum species.</title>
        <authorList>
            <person name="Miao H."/>
            <person name="Wang L."/>
            <person name="Qu L."/>
            <person name="Liu H."/>
            <person name="Sun Y."/>
            <person name="Le M."/>
            <person name="Wang Q."/>
            <person name="Wei S."/>
            <person name="Zheng Y."/>
            <person name="Lin W."/>
            <person name="Duan Y."/>
            <person name="Cao H."/>
            <person name="Xiong S."/>
            <person name="Wang X."/>
            <person name="Wei L."/>
            <person name="Li C."/>
            <person name="Ma Q."/>
            <person name="Ju M."/>
            <person name="Zhao R."/>
            <person name="Li G."/>
            <person name="Mu C."/>
            <person name="Tian Q."/>
            <person name="Mei H."/>
            <person name="Zhang T."/>
            <person name="Gao T."/>
            <person name="Zhang H."/>
        </authorList>
    </citation>
    <scope>NUCLEOTIDE SEQUENCE</scope>
    <source>
        <strain evidence="1">K16</strain>
    </source>
</reference>